<comment type="caution">
    <text evidence="7">The sequence shown here is derived from an EMBL/GenBank/DDBJ whole genome shotgun (WGS) entry which is preliminary data.</text>
</comment>
<dbReference type="GO" id="GO:0006457">
    <property type="term" value="P:protein folding"/>
    <property type="evidence" value="ECO:0007669"/>
    <property type="project" value="InterPro"/>
</dbReference>
<keyword evidence="8" id="KW-1185">Reference proteome</keyword>
<comment type="similarity">
    <text evidence="2 5">Belongs to the GrpE family.</text>
</comment>
<name>A0A1B7TH04_9ASCO</name>
<dbReference type="Proteomes" id="UP000092321">
    <property type="component" value="Unassembled WGS sequence"/>
</dbReference>
<comment type="subcellular location">
    <subcellularLocation>
        <location evidence="1 4">Mitochondrion matrix</location>
    </subcellularLocation>
</comment>
<dbReference type="SUPFAM" id="SSF58014">
    <property type="entry name" value="Coiled-coil domain of nucleotide exchange factor GrpE"/>
    <property type="match status" value="1"/>
</dbReference>
<evidence type="ECO:0000256" key="5">
    <source>
        <dbReference type="RuleBase" id="RU004478"/>
    </source>
</evidence>
<dbReference type="SUPFAM" id="SSF51064">
    <property type="entry name" value="Head domain of nucleotide exchange factor GrpE"/>
    <property type="match status" value="1"/>
</dbReference>
<dbReference type="EMBL" id="LXPE01000005">
    <property type="protein sequence ID" value="OBA28022.1"/>
    <property type="molecule type" value="Genomic_DNA"/>
</dbReference>
<protein>
    <recommendedName>
        <fullName evidence="4">GrpE protein homolog</fullName>
    </recommendedName>
</protein>
<feature type="compositionally biased region" description="Basic and acidic residues" evidence="6">
    <location>
        <begin position="44"/>
        <end position="63"/>
    </location>
</feature>
<dbReference type="GO" id="GO:0000774">
    <property type="term" value="F:adenyl-nucleotide exchange factor activity"/>
    <property type="evidence" value="ECO:0007669"/>
    <property type="project" value="InterPro"/>
</dbReference>
<dbReference type="GO" id="GO:0051087">
    <property type="term" value="F:protein-folding chaperone binding"/>
    <property type="evidence" value="ECO:0007669"/>
    <property type="project" value="InterPro"/>
</dbReference>
<dbReference type="Pfam" id="PF01025">
    <property type="entry name" value="GrpE"/>
    <property type="match status" value="1"/>
</dbReference>
<dbReference type="Gene3D" id="2.30.22.10">
    <property type="entry name" value="Head domain of nucleotide exchange factor GrpE"/>
    <property type="match status" value="1"/>
</dbReference>
<dbReference type="PANTHER" id="PTHR21237:SF23">
    <property type="entry name" value="GRPE PROTEIN HOMOLOG, MITOCHONDRIAL"/>
    <property type="match status" value="1"/>
</dbReference>
<evidence type="ECO:0000256" key="6">
    <source>
        <dbReference type="SAM" id="MobiDB-lite"/>
    </source>
</evidence>
<gene>
    <name evidence="7" type="ORF">HANVADRAFT_22402</name>
</gene>
<dbReference type="PROSITE" id="PS01071">
    <property type="entry name" value="GRPE"/>
    <property type="match status" value="1"/>
</dbReference>
<dbReference type="InterPro" id="IPR009012">
    <property type="entry name" value="GrpE_head"/>
</dbReference>
<dbReference type="HAMAP" id="MF_01151">
    <property type="entry name" value="GrpE"/>
    <property type="match status" value="1"/>
</dbReference>
<reference evidence="8" key="1">
    <citation type="journal article" date="2016" name="Proc. Natl. Acad. Sci. U.S.A.">
        <title>Comparative genomics of biotechnologically important yeasts.</title>
        <authorList>
            <person name="Riley R."/>
            <person name="Haridas S."/>
            <person name="Wolfe K.H."/>
            <person name="Lopes M.R."/>
            <person name="Hittinger C.T."/>
            <person name="Goeker M."/>
            <person name="Salamov A.A."/>
            <person name="Wisecaver J.H."/>
            <person name="Long T.M."/>
            <person name="Calvey C.H."/>
            <person name="Aerts A.L."/>
            <person name="Barry K.W."/>
            <person name="Choi C."/>
            <person name="Clum A."/>
            <person name="Coughlan A.Y."/>
            <person name="Deshpande S."/>
            <person name="Douglass A.P."/>
            <person name="Hanson S.J."/>
            <person name="Klenk H.-P."/>
            <person name="LaButti K.M."/>
            <person name="Lapidus A."/>
            <person name="Lindquist E.A."/>
            <person name="Lipzen A.M."/>
            <person name="Meier-Kolthoff J.P."/>
            <person name="Ohm R.A."/>
            <person name="Otillar R.P."/>
            <person name="Pangilinan J.L."/>
            <person name="Peng Y."/>
            <person name="Rokas A."/>
            <person name="Rosa C.A."/>
            <person name="Scheuner C."/>
            <person name="Sibirny A.A."/>
            <person name="Slot J.C."/>
            <person name="Stielow J.B."/>
            <person name="Sun H."/>
            <person name="Kurtzman C.P."/>
            <person name="Blackwell M."/>
            <person name="Grigoriev I.V."/>
            <person name="Jeffries T.W."/>
        </authorList>
    </citation>
    <scope>NUCLEOTIDE SEQUENCE [LARGE SCALE GENOMIC DNA]</scope>
    <source>
        <strain evidence="8">NRRL Y-1626</strain>
    </source>
</reference>
<sequence length="235" mass="26682">MISATQNSFKRSLLNTAKLVQKQPLKSQVRYFTANRFILQAEKKGEDTKAKEGEQQAETKEGEQQAATEKTPEQIEIEECQNKLDKMGSDLKKFKDLYIRSVADFRNLQETTKKDVSRAKDFGLQKFSKDLIETVDNFGHCLKSFEGKEKNEEIEVLHEGVEMTLNIFKKTLNKHGIVEVNPVGEKFDPNVHEATFEFADPTKEAGTVFHVQQLGYTLNGRVIRPAKVGVVKATE</sequence>
<evidence type="ECO:0000256" key="2">
    <source>
        <dbReference type="ARBA" id="ARBA00009054"/>
    </source>
</evidence>
<dbReference type="GO" id="GO:0042803">
    <property type="term" value="F:protein homodimerization activity"/>
    <property type="evidence" value="ECO:0007669"/>
    <property type="project" value="InterPro"/>
</dbReference>
<keyword evidence="4" id="KW-0496">Mitochondrion</keyword>
<organism evidence="7 8">
    <name type="scientific">Hanseniaspora valbyensis NRRL Y-1626</name>
    <dbReference type="NCBI Taxonomy" id="766949"/>
    <lineage>
        <taxon>Eukaryota</taxon>
        <taxon>Fungi</taxon>
        <taxon>Dikarya</taxon>
        <taxon>Ascomycota</taxon>
        <taxon>Saccharomycotina</taxon>
        <taxon>Saccharomycetes</taxon>
        <taxon>Saccharomycodales</taxon>
        <taxon>Saccharomycodaceae</taxon>
        <taxon>Hanseniaspora</taxon>
    </lineage>
</organism>
<accession>A0A1B7TH04</accession>
<dbReference type="OrthoDB" id="201635at2759"/>
<proteinExistence type="inferred from homology"/>
<evidence type="ECO:0000313" key="7">
    <source>
        <dbReference type="EMBL" id="OBA28022.1"/>
    </source>
</evidence>
<evidence type="ECO:0000256" key="3">
    <source>
        <dbReference type="ARBA" id="ARBA00023186"/>
    </source>
</evidence>
<comment type="function">
    <text evidence="4">Essential component of the PAM complex, a complex required for the translocation of transit peptide-containing proteins from the inner membrane into the mitochondrial matrix in an ATP-dependent manner.</text>
</comment>
<dbReference type="FunFam" id="2.30.22.10:FF:000002">
    <property type="entry name" value="GrpE protein homolog"/>
    <property type="match status" value="1"/>
</dbReference>
<dbReference type="GO" id="GO:0030150">
    <property type="term" value="P:protein import into mitochondrial matrix"/>
    <property type="evidence" value="ECO:0007669"/>
    <property type="project" value="TreeGrafter"/>
</dbReference>
<feature type="region of interest" description="Disordered" evidence="6">
    <location>
        <begin position="44"/>
        <end position="72"/>
    </location>
</feature>
<evidence type="ECO:0000256" key="1">
    <source>
        <dbReference type="ARBA" id="ARBA00004305"/>
    </source>
</evidence>
<dbReference type="AlphaFoldDB" id="A0A1B7TH04"/>
<dbReference type="GO" id="GO:0001405">
    <property type="term" value="C:PAM complex, Tim23 associated import motor"/>
    <property type="evidence" value="ECO:0007669"/>
    <property type="project" value="TreeGrafter"/>
</dbReference>
<keyword evidence="3 4" id="KW-0143">Chaperone</keyword>
<dbReference type="InterPro" id="IPR013805">
    <property type="entry name" value="GrpE_CC"/>
</dbReference>
<dbReference type="PRINTS" id="PR00773">
    <property type="entry name" value="GRPEPROTEIN"/>
</dbReference>
<dbReference type="CDD" id="cd00446">
    <property type="entry name" value="GrpE"/>
    <property type="match status" value="1"/>
</dbReference>
<dbReference type="InterPro" id="IPR000740">
    <property type="entry name" value="GrpE"/>
</dbReference>
<evidence type="ECO:0000313" key="8">
    <source>
        <dbReference type="Proteomes" id="UP000092321"/>
    </source>
</evidence>
<dbReference type="GO" id="GO:0051082">
    <property type="term" value="F:unfolded protein binding"/>
    <property type="evidence" value="ECO:0007669"/>
    <property type="project" value="TreeGrafter"/>
</dbReference>
<dbReference type="Gene3D" id="3.90.20.20">
    <property type="match status" value="1"/>
</dbReference>
<dbReference type="PANTHER" id="PTHR21237">
    <property type="entry name" value="GRPE PROTEIN"/>
    <property type="match status" value="1"/>
</dbReference>
<evidence type="ECO:0000256" key="4">
    <source>
        <dbReference type="RuleBase" id="RU000640"/>
    </source>
</evidence>